<keyword evidence="3" id="KW-0732">Signal</keyword>
<dbReference type="Pfam" id="PF14870">
    <property type="entry name" value="PSII_BNR"/>
    <property type="match status" value="2"/>
</dbReference>
<proteinExistence type="predicted"/>
<evidence type="ECO:0000256" key="1">
    <source>
        <dbReference type="ARBA" id="ARBA00022531"/>
    </source>
</evidence>
<sequence length="333" mass="35753">MKKFCLLIACFTLFVYRLNAQTIQIVEQGKPASIRGLSVVDDNVAWASGSRGYVAKSTDGGTSWAWKQVKGYEKADFRDIEAFSDKEAVIIASGTPALILKTTDGGESWQLKYNNADTTYFLDAMDFSTPQHGWVLGDPINGKFLLMETNDGGNTWASRTDIAPAAATGEAAFAASGTCLRVVKNNLFIVTGGTVTHLIQSANNGKQWQHQDIPVAHGQGAKGAFSLAVNGKDILITGGNYEKDKLTDSVACYFQDKKWVLPATYPAGYQSGAEHIKGSTYLSTGTPGSNITTDGGKTWKQIDATSFNVCRKARRGNLVLLAGNGGKIGILKF</sequence>
<keyword evidence="2" id="KW-0604">Photosystem II</keyword>
<name>A0ABP8HND0_9SPHI</name>
<evidence type="ECO:0000313" key="5">
    <source>
        <dbReference type="EMBL" id="GAA4341633.1"/>
    </source>
</evidence>
<feature type="domain" description="Photosynthesis system II assembly factor Ycf48/Hcf136-like" evidence="4">
    <location>
        <begin position="121"/>
        <end position="210"/>
    </location>
</feature>
<evidence type="ECO:0000259" key="4">
    <source>
        <dbReference type="Pfam" id="PF14870"/>
    </source>
</evidence>
<dbReference type="Proteomes" id="UP001500582">
    <property type="component" value="Unassembled WGS sequence"/>
</dbReference>
<dbReference type="SUPFAM" id="SSF50939">
    <property type="entry name" value="Sialidases"/>
    <property type="match status" value="1"/>
</dbReference>
<accession>A0ABP8HND0</accession>
<dbReference type="InterPro" id="IPR015943">
    <property type="entry name" value="WD40/YVTN_repeat-like_dom_sf"/>
</dbReference>
<feature type="signal peptide" evidence="3">
    <location>
        <begin position="1"/>
        <end position="20"/>
    </location>
</feature>
<organism evidence="5 6">
    <name type="scientific">Mucilaginibacter gynuensis</name>
    <dbReference type="NCBI Taxonomy" id="1302236"/>
    <lineage>
        <taxon>Bacteria</taxon>
        <taxon>Pseudomonadati</taxon>
        <taxon>Bacteroidota</taxon>
        <taxon>Sphingobacteriia</taxon>
        <taxon>Sphingobacteriales</taxon>
        <taxon>Sphingobacteriaceae</taxon>
        <taxon>Mucilaginibacter</taxon>
    </lineage>
</organism>
<dbReference type="Gene3D" id="2.130.10.10">
    <property type="entry name" value="YVTN repeat-like/Quinoprotein amine dehydrogenase"/>
    <property type="match status" value="2"/>
</dbReference>
<reference evidence="6" key="1">
    <citation type="journal article" date="2019" name="Int. J. Syst. Evol. Microbiol.">
        <title>The Global Catalogue of Microorganisms (GCM) 10K type strain sequencing project: providing services to taxonomists for standard genome sequencing and annotation.</title>
        <authorList>
            <consortium name="The Broad Institute Genomics Platform"/>
            <consortium name="The Broad Institute Genome Sequencing Center for Infectious Disease"/>
            <person name="Wu L."/>
            <person name="Ma J."/>
        </authorList>
    </citation>
    <scope>NUCLEOTIDE SEQUENCE [LARGE SCALE GENOMIC DNA]</scope>
    <source>
        <strain evidence="6">JCM 17705</strain>
    </source>
</reference>
<dbReference type="InterPro" id="IPR002860">
    <property type="entry name" value="BNR_rpt"/>
</dbReference>
<dbReference type="PANTHER" id="PTHR47199">
    <property type="entry name" value="PHOTOSYSTEM II STABILITY/ASSEMBLY FACTOR HCF136, CHLOROPLASTIC"/>
    <property type="match status" value="1"/>
</dbReference>
<feature type="chain" id="PRO_5046457568" evidence="3">
    <location>
        <begin position="21"/>
        <end position="333"/>
    </location>
</feature>
<evidence type="ECO:0000256" key="3">
    <source>
        <dbReference type="SAM" id="SignalP"/>
    </source>
</evidence>
<evidence type="ECO:0000256" key="2">
    <source>
        <dbReference type="ARBA" id="ARBA00023276"/>
    </source>
</evidence>
<dbReference type="RefSeq" id="WP_345214369.1">
    <property type="nucleotide sequence ID" value="NZ_BAABFT010000032.1"/>
</dbReference>
<dbReference type="InterPro" id="IPR028203">
    <property type="entry name" value="PSII_CF48-like_dom"/>
</dbReference>
<dbReference type="InterPro" id="IPR036278">
    <property type="entry name" value="Sialidase_sf"/>
</dbReference>
<comment type="caution">
    <text evidence="5">The sequence shown here is derived from an EMBL/GenBank/DDBJ whole genome shotgun (WGS) entry which is preliminary data.</text>
</comment>
<gene>
    <name evidence="5" type="ORF">GCM10023149_54080</name>
</gene>
<protein>
    <submittedName>
        <fullName evidence="5">Oxidoreductase</fullName>
    </submittedName>
</protein>
<dbReference type="EMBL" id="BAABFT010000032">
    <property type="protein sequence ID" value="GAA4341633.1"/>
    <property type="molecule type" value="Genomic_DNA"/>
</dbReference>
<keyword evidence="1" id="KW-0602">Photosynthesis</keyword>
<keyword evidence="6" id="KW-1185">Reference proteome</keyword>
<dbReference type="Pfam" id="PF02012">
    <property type="entry name" value="BNR"/>
    <property type="match status" value="1"/>
</dbReference>
<dbReference type="PANTHER" id="PTHR47199:SF2">
    <property type="entry name" value="PHOTOSYSTEM II STABILITY_ASSEMBLY FACTOR HCF136, CHLOROPLASTIC"/>
    <property type="match status" value="1"/>
</dbReference>
<feature type="domain" description="Photosynthesis system II assembly factor Ycf48/Hcf136-like" evidence="4">
    <location>
        <begin position="35"/>
        <end position="110"/>
    </location>
</feature>
<evidence type="ECO:0000313" key="6">
    <source>
        <dbReference type="Proteomes" id="UP001500582"/>
    </source>
</evidence>